<organism evidence="2 3">
    <name type="scientific">Tritrichomonas musculus</name>
    <dbReference type="NCBI Taxonomy" id="1915356"/>
    <lineage>
        <taxon>Eukaryota</taxon>
        <taxon>Metamonada</taxon>
        <taxon>Parabasalia</taxon>
        <taxon>Tritrichomonadida</taxon>
        <taxon>Tritrichomonadidae</taxon>
        <taxon>Tritrichomonas</taxon>
    </lineage>
</organism>
<comment type="caution">
    <text evidence="2">The sequence shown here is derived from an EMBL/GenBank/DDBJ whole genome shotgun (WGS) entry which is preliminary data.</text>
</comment>
<feature type="region of interest" description="Disordered" evidence="1">
    <location>
        <begin position="131"/>
        <end position="186"/>
    </location>
</feature>
<accession>A0ABR2HFJ4</accession>
<proteinExistence type="predicted"/>
<feature type="compositionally biased region" description="Basic and acidic residues" evidence="1">
    <location>
        <begin position="144"/>
        <end position="154"/>
    </location>
</feature>
<protein>
    <submittedName>
        <fullName evidence="2">Uncharacterized protein</fullName>
    </submittedName>
</protein>
<sequence length="632" mass="72799">MIICIQKVSFYHIILTVNPENQIDDSTNSVSTKTPLTKIKKSRFQRKDSSTNIGIDGSVKIPLSSSIKKTVSSDNSSHPSFKGNYAMYPNTILKPVKFSIPKRMPSKNRDDIPLKSSADISKEKLELFKNRSSHNYNINNNDSSSKEEPVTKIERRGRKKKNVDNKNDLKNQKRKLNPENMQEETDDKINEEVRLDCIHEHELRTKINVDINNQTQVKIKSNTKKEVNTAAHNEDQCNDTNGILFRPDPLSKPSKVKFQIARSISARNPSANTELASDSNQLFNKTVRYLLAKKKMFFGADTQICRTTSKPLNSANLPKTPFEYVRNRPVPILSHFKNSQFNSKLLKFSSKEVACSHSDDEAHDIYEAIKPRIKLITSKNNRNSRSAEKSKNEPIAAESSVHNNPQKKNQHALSVFSEQYRKSLNIQNLIKENESKTKSKAKHAYGENTSEEIGNYLINNRIKWDLPQNSSNKDENEKRSVSFLEANKISPAEKARSILKMLEKNDFSDDRSFTNSNEKIFQSIEEKEEKSNDKFIPPYFREHQCKVNHQNDIKNVINKEKKRKKISYFVDAEELNQMQEVTRQYGICEEAFRPFSFNTNKKTSNSSDQFDINFSQADGFFELDDDEELFKI</sequence>
<evidence type="ECO:0000313" key="2">
    <source>
        <dbReference type="EMBL" id="KAK8846158.1"/>
    </source>
</evidence>
<dbReference type="Proteomes" id="UP001470230">
    <property type="component" value="Unassembled WGS sequence"/>
</dbReference>
<keyword evidence="3" id="KW-1185">Reference proteome</keyword>
<dbReference type="EMBL" id="JAPFFF010000029">
    <property type="protein sequence ID" value="KAK8846158.1"/>
    <property type="molecule type" value="Genomic_DNA"/>
</dbReference>
<evidence type="ECO:0000256" key="1">
    <source>
        <dbReference type="SAM" id="MobiDB-lite"/>
    </source>
</evidence>
<reference evidence="2 3" key="1">
    <citation type="submission" date="2024-04" db="EMBL/GenBank/DDBJ databases">
        <title>Tritrichomonas musculus Genome.</title>
        <authorList>
            <person name="Alves-Ferreira E."/>
            <person name="Grigg M."/>
            <person name="Lorenzi H."/>
            <person name="Galac M."/>
        </authorList>
    </citation>
    <scope>NUCLEOTIDE SEQUENCE [LARGE SCALE GENOMIC DNA]</scope>
    <source>
        <strain evidence="2 3">EAF2021</strain>
    </source>
</reference>
<name>A0ABR2HFJ4_9EUKA</name>
<feature type="region of interest" description="Disordered" evidence="1">
    <location>
        <begin position="377"/>
        <end position="410"/>
    </location>
</feature>
<feature type="compositionally biased region" description="Low complexity" evidence="1">
    <location>
        <begin position="133"/>
        <end position="143"/>
    </location>
</feature>
<gene>
    <name evidence="2" type="ORF">M9Y10_020163</name>
</gene>
<feature type="compositionally biased region" description="Basic and acidic residues" evidence="1">
    <location>
        <begin position="162"/>
        <end position="171"/>
    </location>
</feature>
<evidence type="ECO:0000313" key="3">
    <source>
        <dbReference type="Proteomes" id="UP001470230"/>
    </source>
</evidence>